<evidence type="ECO:0000259" key="8">
    <source>
        <dbReference type="PROSITE" id="PS51379"/>
    </source>
</evidence>
<dbReference type="GO" id="GO:0005886">
    <property type="term" value="C:plasma membrane"/>
    <property type="evidence" value="ECO:0007669"/>
    <property type="project" value="UniProtKB-SubCell"/>
</dbReference>
<evidence type="ECO:0000256" key="1">
    <source>
        <dbReference type="ARBA" id="ARBA00004236"/>
    </source>
</evidence>
<dbReference type="PATRIC" id="fig|1128398.3.peg.1123"/>
<dbReference type="SUPFAM" id="SSF54862">
    <property type="entry name" value="4Fe-4S ferredoxins"/>
    <property type="match status" value="1"/>
</dbReference>
<feature type="transmembrane region" description="Helical" evidence="7">
    <location>
        <begin position="269"/>
        <end position="289"/>
    </location>
</feature>
<sequence>MKKRSSVQLFFFVLLAIVAVSKNFNLNILPNMLNVLNTISPIGGVVNTVDFFTGGASLVKEDGLIVLGSLFFALIIGPIFCGWLCPFGAFQEFIHKLSEKRFLKLRKKLNANKSLLQKLSVLRYISLLFVIILTLNGFHLILSNIDPTYSLFYIPLGNFNILGALILILLIFIGLFIERFWCRYLCPYGALLGILNKVKIFKITRKDQICTECKRCTKSCPMGIEITSYEGVNNLSCISCMDCIDTNVCPRENTLLLQSSIKGKEAYKFIVSEFLVIWFAIVFIIPFYYKVSSFTYAQEVGSTVVNSSSISLDSGNFKDGIYVGEGTGYKSIIQVELKIKNGKMEYVKVISHDETNSYAKIPTEVIPSRILDNQSTNVDVITGATWTSNGIIDSVNNALSKSRY</sequence>
<dbReference type="Pfam" id="PF12801">
    <property type="entry name" value="Fer4_5"/>
    <property type="match status" value="2"/>
</dbReference>
<organism evidence="9 10">
    <name type="scientific">Gottschalkia acidurici (strain ATCC 7906 / DSM 604 / BCRC 14475 / CIP 104303 / KCTC 5404 / NCIMB 10678 / 9a)</name>
    <name type="common">Clostridium acidurici</name>
    <dbReference type="NCBI Taxonomy" id="1128398"/>
    <lineage>
        <taxon>Bacteria</taxon>
        <taxon>Bacillati</taxon>
        <taxon>Bacillota</taxon>
        <taxon>Tissierellia</taxon>
        <taxon>Tissierellales</taxon>
        <taxon>Gottschalkiaceae</taxon>
        <taxon>Gottschalkia</taxon>
    </lineage>
</organism>
<evidence type="ECO:0000256" key="7">
    <source>
        <dbReference type="SAM" id="Phobius"/>
    </source>
</evidence>
<keyword evidence="7" id="KW-0812">Transmembrane</keyword>
<keyword evidence="2" id="KW-1003">Cell membrane</keyword>
<dbReference type="GO" id="GO:0010181">
    <property type="term" value="F:FMN binding"/>
    <property type="evidence" value="ECO:0007669"/>
    <property type="project" value="InterPro"/>
</dbReference>
<reference evidence="9 10" key="1">
    <citation type="journal article" date="2012" name="PLoS ONE">
        <title>The purine-utilizing bacterium Clostridium acidurici 9a: a genome-guided metabolic reconsideration.</title>
        <authorList>
            <person name="Hartwich K."/>
            <person name="Poehlein A."/>
            <person name="Daniel R."/>
        </authorList>
    </citation>
    <scope>NUCLEOTIDE SEQUENCE [LARGE SCALE GENOMIC DNA]</scope>
    <source>
        <strain evidence="10">ATCC 7906 / DSM 604 / BCRC 14475 / CIP 104303 / KCTC 5404 / NCIMB 10678 / 9a</strain>
    </source>
</reference>
<keyword evidence="7" id="KW-1133">Transmembrane helix</keyword>
<dbReference type="eggNOG" id="COG3976">
    <property type="taxonomic scope" value="Bacteria"/>
</dbReference>
<dbReference type="eggNOG" id="COG0348">
    <property type="taxonomic scope" value="Bacteria"/>
</dbReference>
<dbReference type="InterPro" id="IPR007329">
    <property type="entry name" value="FMN-bd"/>
</dbReference>
<dbReference type="HOGENOM" id="CLU_033147_3_0_9"/>
<evidence type="ECO:0000256" key="5">
    <source>
        <dbReference type="ARBA" id="ARBA00023014"/>
    </source>
</evidence>
<dbReference type="InterPro" id="IPR017900">
    <property type="entry name" value="4Fe4S_Fe_S_CS"/>
</dbReference>
<dbReference type="STRING" id="1128398.Curi_c11160"/>
<dbReference type="GO" id="GO:0051536">
    <property type="term" value="F:iron-sulfur cluster binding"/>
    <property type="evidence" value="ECO:0007669"/>
    <property type="project" value="UniProtKB-KW"/>
</dbReference>
<keyword evidence="6 7" id="KW-0472">Membrane</keyword>
<protein>
    <submittedName>
        <fullName evidence="9">FMN-binding domain-containing protein</fullName>
    </submittedName>
</protein>
<feature type="domain" description="4Fe-4S ferredoxin-type" evidence="8">
    <location>
        <begin position="201"/>
        <end position="229"/>
    </location>
</feature>
<keyword evidence="10" id="KW-1185">Reference proteome</keyword>
<evidence type="ECO:0000313" key="10">
    <source>
        <dbReference type="Proteomes" id="UP000006094"/>
    </source>
</evidence>
<keyword evidence="5" id="KW-0411">Iron-sulfur</keyword>
<dbReference type="Gene3D" id="3.30.70.20">
    <property type="match status" value="1"/>
</dbReference>
<proteinExistence type="predicted"/>
<evidence type="ECO:0000256" key="4">
    <source>
        <dbReference type="ARBA" id="ARBA00023004"/>
    </source>
</evidence>
<name>K0AZI9_GOTA9</name>
<dbReference type="Gene3D" id="3.90.1010.20">
    <property type="match status" value="1"/>
</dbReference>
<feature type="transmembrane region" description="Helical" evidence="7">
    <location>
        <begin position="153"/>
        <end position="177"/>
    </location>
</feature>
<dbReference type="InterPro" id="IPR017896">
    <property type="entry name" value="4Fe4S_Fe-S-bd"/>
</dbReference>
<keyword evidence="3" id="KW-0479">Metal-binding</keyword>
<dbReference type="PROSITE" id="PS51379">
    <property type="entry name" value="4FE4S_FER_2"/>
    <property type="match status" value="1"/>
</dbReference>
<dbReference type="GO" id="GO:0046872">
    <property type="term" value="F:metal ion binding"/>
    <property type="evidence" value="ECO:0007669"/>
    <property type="project" value="UniProtKB-KW"/>
</dbReference>
<dbReference type="KEGG" id="cad:Curi_c11160"/>
<dbReference type="PANTHER" id="PTHR30224:SF4">
    <property type="entry name" value="ELECTRON TRANSPORT PROTEIN YCCM-RELATED"/>
    <property type="match status" value="1"/>
</dbReference>
<dbReference type="PROSITE" id="PS00198">
    <property type="entry name" value="4FE4S_FER_1"/>
    <property type="match status" value="1"/>
</dbReference>
<keyword evidence="4" id="KW-0408">Iron</keyword>
<dbReference type="PANTHER" id="PTHR30224">
    <property type="entry name" value="ELECTRON TRANSPORT PROTEIN"/>
    <property type="match status" value="1"/>
</dbReference>
<dbReference type="Proteomes" id="UP000006094">
    <property type="component" value="Chromosome"/>
</dbReference>
<evidence type="ECO:0000256" key="2">
    <source>
        <dbReference type="ARBA" id="ARBA00022475"/>
    </source>
</evidence>
<dbReference type="RefSeq" id="WP_014967267.1">
    <property type="nucleotide sequence ID" value="NC_018664.1"/>
</dbReference>
<accession>K0AZI9</accession>
<dbReference type="AlphaFoldDB" id="K0AZI9"/>
<dbReference type="SMART" id="SM00900">
    <property type="entry name" value="FMN_bind"/>
    <property type="match status" value="1"/>
</dbReference>
<dbReference type="Pfam" id="PF04205">
    <property type="entry name" value="FMN_bind"/>
    <property type="match status" value="1"/>
</dbReference>
<evidence type="ECO:0000256" key="3">
    <source>
        <dbReference type="ARBA" id="ARBA00022723"/>
    </source>
</evidence>
<evidence type="ECO:0000256" key="6">
    <source>
        <dbReference type="ARBA" id="ARBA00023136"/>
    </source>
</evidence>
<gene>
    <name evidence="9" type="ordered locus">Curi_c11160</name>
</gene>
<feature type="transmembrane region" description="Helical" evidence="7">
    <location>
        <begin position="64"/>
        <end position="90"/>
    </location>
</feature>
<comment type="subcellular location">
    <subcellularLocation>
        <location evidence="1">Cell membrane</location>
    </subcellularLocation>
</comment>
<dbReference type="InterPro" id="IPR052378">
    <property type="entry name" value="NosR_regulator"/>
</dbReference>
<dbReference type="EMBL" id="CP003326">
    <property type="protein sequence ID" value="AFS78130.1"/>
    <property type="molecule type" value="Genomic_DNA"/>
</dbReference>
<feature type="transmembrane region" description="Helical" evidence="7">
    <location>
        <begin position="121"/>
        <end position="141"/>
    </location>
</feature>
<evidence type="ECO:0000313" key="9">
    <source>
        <dbReference type="EMBL" id="AFS78130.1"/>
    </source>
</evidence>